<protein>
    <submittedName>
        <fullName evidence="2">Uncharacterized protein</fullName>
    </submittedName>
</protein>
<proteinExistence type="predicted"/>
<keyword evidence="1" id="KW-0472">Membrane</keyword>
<reference evidence="2" key="1">
    <citation type="journal article" date="2019" name="bioRxiv">
        <title>The Genome of the Zebra Mussel, Dreissena polymorpha: A Resource for Invasive Species Research.</title>
        <authorList>
            <person name="McCartney M.A."/>
            <person name="Auch B."/>
            <person name="Kono T."/>
            <person name="Mallez S."/>
            <person name="Zhang Y."/>
            <person name="Obille A."/>
            <person name="Becker A."/>
            <person name="Abrahante J.E."/>
            <person name="Garbe J."/>
            <person name="Badalamenti J.P."/>
            <person name="Herman A."/>
            <person name="Mangelson H."/>
            <person name="Liachko I."/>
            <person name="Sullivan S."/>
            <person name="Sone E.D."/>
            <person name="Koren S."/>
            <person name="Silverstein K.A.T."/>
            <person name="Beckman K.B."/>
            <person name="Gohl D.M."/>
        </authorList>
    </citation>
    <scope>NUCLEOTIDE SEQUENCE</scope>
    <source>
        <strain evidence="2">Duluth1</strain>
        <tissue evidence="2">Whole animal</tissue>
    </source>
</reference>
<dbReference type="EMBL" id="JAIWYP010000009">
    <property type="protein sequence ID" value="KAH3775619.1"/>
    <property type="molecule type" value="Genomic_DNA"/>
</dbReference>
<feature type="transmembrane region" description="Helical" evidence="1">
    <location>
        <begin position="15"/>
        <end position="35"/>
    </location>
</feature>
<sequence>MVVVKNFKETSGEGMSLYTLFATCCIVGIVISGPAQDISSLRILGCSCSTCNVEQIGYAIHGIIRATFNGGEVRCSEEPIVGFGRIVVGWNLACDLPNTSGQFEISYVGAAHQLCGISFDRVSLSNCSVLGVPCSSIG</sequence>
<comment type="caution">
    <text evidence="2">The sequence shown here is derived from an EMBL/GenBank/DDBJ whole genome shotgun (WGS) entry which is preliminary data.</text>
</comment>
<evidence type="ECO:0000313" key="2">
    <source>
        <dbReference type="EMBL" id="KAH3775619.1"/>
    </source>
</evidence>
<dbReference type="Proteomes" id="UP000828390">
    <property type="component" value="Unassembled WGS sequence"/>
</dbReference>
<keyword evidence="1" id="KW-0812">Transmembrane</keyword>
<name>A0A9D4EAY8_DREPO</name>
<keyword evidence="1" id="KW-1133">Transmembrane helix</keyword>
<accession>A0A9D4EAY8</accession>
<dbReference type="AlphaFoldDB" id="A0A9D4EAY8"/>
<gene>
    <name evidence="2" type="ORF">DPMN_177025</name>
</gene>
<keyword evidence="3" id="KW-1185">Reference proteome</keyword>
<reference evidence="2" key="2">
    <citation type="submission" date="2020-11" db="EMBL/GenBank/DDBJ databases">
        <authorList>
            <person name="McCartney M.A."/>
            <person name="Auch B."/>
            <person name="Kono T."/>
            <person name="Mallez S."/>
            <person name="Becker A."/>
            <person name="Gohl D.M."/>
            <person name="Silverstein K.A.T."/>
            <person name="Koren S."/>
            <person name="Bechman K.B."/>
            <person name="Herman A."/>
            <person name="Abrahante J.E."/>
            <person name="Garbe J."/>
        </authorList>
    </citation>
    <scope>NUCLEOTIDE SEQUENCE</scope>
    <source>
        <strain evidence="2">Duluth1</strain>
        <tissue evidence="2">Whole animal</tissue>
    </source>
</reference>
<evidence type="ECO:0000313" key="3">
    <source>
        <dbReference type="Proteomes" id="UP000828390"/>
    </source>
</evidence>
<organism evidence="2 3">
    <name type="scientific">Dreissena polymorpha</name>
    <name type="common">Zebra mussel</name>
    <name type="synonym">Mytilus polymorpha</name>
    <dbReference type="NCBI Taxonomy" id="45954"/>
    <lineage>
        <taxon>Eukaryota</taxon>
        <taxon>Metazoa</taxon>
        <taxon>Spiralia</taxon>
        <taxon>Lophotrochozoa</taxon>
        <taxon>Mollusca</taxon>
        <taxon>Bivalvia</taxon>
        <taxon>Autobranchia</taxon>
        <taxon>Heteroconchia</taxon>
        <taxon>Euheterodonta</taxon>
        <taxon>Imparidentia</taxon>
        <taxon>Neoheterodontei</taxon>
        <taxon>Myida</taxon>
        <taxon>Dreissenoidea</taxon>
        <taxon>Dreissenidae</taxon>
        <taxon>Dreissena</taxon>
    </lineage>
</organism>
<evidence type="ECO:0000256" key="1">
    <source>
        <dbReference type="SAM" id="Phobius"/>
    </source>
</evidence>